<evidence type="ECO:0008006" key="4">
    <source>
        <dbReference type="Google" id="ProtNLM"/>
    </source>
</evidence>
<dbReference type="RefSeq" id="WP_130557780.1">
    <property type="nucleotide sequence ID" value="NZ_AP028947.1"/>
</dbReference>
<protein>
    <recommendedName>
        <fullName evidence="4">Curli production assembly/transport component CsgF</fullName>
    </recommendedName>
</protein>
<proteinExistence type="predicted"/>
<dbReference type="EMBL" id="AP028947">
    <property type="protein sequence ID" value="BET27112.1"/>
    <property type="molecule type" value="Genomic_DNA"/>
</dbReference>
<dbReference type="KEGG" id="lto:RGQ30_26130"/>
<keyword evidence="1" id="KW-0732">Signal</keyword>
<evidence type="ECO:0000313" key="3">
    <source>
        <dbReference type="Proteomes" id="UP001329151"/>
    </source>
</evidence>
<accession>A0AA86JLZ2</accession>
<reference evidence="2 3" key="1">
    <citation type="submission" date="2023-10" db="EMBL/GenBank/DDBJ databases">
        <title>Complete Genome Sequence of Limnobacter thiooxidans CS-K2T, Isolated from freshwater lake sediments in Bavaria, Germany.</title>
        <authorList>
            <person name="Naruki M."/>
            <person name="Watanabe A."/>
            <person name="Warashina T."/>
            <person name="Morita T."/>
            <person name="Arakawa K."/>
        </authorList>
    </citation>
    <scope>NUCLEOTIDE SEQUENCE [LARGE SCALE GENOMIC DNA]</scope>
    <source>
        <strain evidence="2 3">CS-K2</strain>
    </source>
</reference>
<keyword evidence="3" id="KW-1185">Reference proteome</keyword>
<dbReference type="Proteomes" id="UP001329151">
    <property type="component" value="Chromosome"/>
</dbReference>
<feature type="chain" id="PRO_5041641946" description="Curli production assembly/transport component CsgF" evidence="1">
    <location>
        <begin position="21"/>
        <end position="106"/>
    </location>
</feature>
<gene>
    <name evidence="2" type="ORF">RGQ30_26130</name>
</gene>
<evidence type="ECO:0000313" key="2">
    <source>
        <dbReference type="EMBL" id="BET27112.1"/>
    </source>
</evidence>
<organism evidence="2 3">
    <name type="scientific">Limnobacter thiooxidans</name>
    <dbReference type="NCBI Taxonomy" id="131080"/>
    <lineage>
        <taxon>Bacteria</taxon>
        <taxon>Pseudomonadati</taxon>
        <taxon>Pseudomonadota</taxon>
        <taxon>Betaproteobacteria</taxon>
        <taxon>Burkholderiales</taxon>
        <taxon>Burkholderiaceae</taxon>
        <taxon>Limnobacter</taxon>
    </lineage>
</organism>
<feature type="signal peptide" evidence="1">
    <location>
        <begin position="1"/>
        <end position="20"/>
    </location>
</feature>
<evidence type="ECO:0000256" key="1">
    <source>
        <dbReference type="SAM" id="SignalP"/>
    </source>
</evidence>
<name>A0AA86JLZ2_9BURK</name>
<sequence length="106" mass="11189">MKKLSLIVAMLLAPTSATFAQTFEGNVSSFETPFGMRSVTDIDSPAATRRDENFNRTQVQAPGFGFASTAIGNLINVQTEGSNNTVVINATQINNGSQNASIDGGF</sequence>
<dbReference type="AlphaFoldDB" id="A0AA86JLZ2"/>